<reference evidence="1" key="1">
    <citation type="submission" date="2014-09" db="EMBL/GenBank/DDBJ databases">
        <authorList>
            <person name="Magalhaes I.L.F."/>
            <person name="Oliveira U."/>
            <person name="Santos F.R."/>
            <person name="Vidigal T.H.D.A."/>
            <person name="Brescovit A.D."/>
            <person name="Santos A.J."/>
        </authorList>
    </citation>
    <scope>NUCLEOTIDE SEQUENCE</scope>
    <source>
        <tissue evidence="1">Shoot tissue taken approximately 20 cm above the soil surface</tissue>
    </source>
</reference>
<name>A0A0A9AYF2_ARUDO</name>
<proteinExistence type="predicted"/>
<protein>
    <submittedName>
        <fullName evidence="1">Uncharacterized protein</fullName>
    </submittedName>
</protein>
<dbReference type="EMBL" id="GBRH01242972">
    <property type="protein sequence ID" value="JAD54923.1"/>
    <property type="molecule type" value="Transcribed_RNA"/>
</dbReference>
<reference evidence="1" key="2">
    <citation type="journal article" date="2015" name="Data Brief">
        <title>Shoot transcriptome of the giant reed, Arundo donax.</title>
        <authorList>
            <person name="Barrero R.A."/>
            <person name="Guerrero F.D."/>
            <person name="Moolhuijzen P."/>
            <person name="Goolsby J.A."/>
            <person name="Tidwell J."/>
            <person name="Bellgard S.E."/>
            <person name="Bellgard M.I."/>
        </authorList>
    </citation>
    <scope>NUCLEOTIDE SEQUENCE</scope>
    <source>
        <tissue evidence="1">Shoot tissue taken approximately 20 cm above the soil surface</tissue>
    </source>
</reference>
<accession>A0A0A9AYF2</accession>
<sequence length="8" mass="950">MSLSRRSN</sequence>
<evidence type="ECO:0000313" key="1">
    <source>
        <dbReference type="EMBL" id="JAD54923.1"/>
    </source>
</evidence>
<organism evidence="1">
    <name type="scientific">Arundo donax</name>
    <name type="common">Giant reed</name>
    <name type="synonym">Donax arundinaceus</name>
    <dbReference type="NCBI Taxonomy" id="35708"/>
    <lineage>
        <taxon>Eukaryota</taxon>
        <taxon>Viridiplantae</taxon>
        <taxon>Streptophyta</taxon>
        <taxon>Embryophyta</taxon>
        <taxon>Tracheophyta</taxon>
        <taxon>Spermatophyta</taxon>
        <taxon>Magnoliopsida</taxon>
        <taxon>Liliopsida</taxon>
        <taxon>Poales</taxon>
        <taxon>Poaceae</taxon>
        <taxon>PACMAD clade</taxon>
        <taxon>Arundinoideae</taxon>
        <taxon>Arundineae</taxon>
        <taxon>Arundo</taxon>
    </lineage>
</organism>